<gene>
    <name evidence="1" type="ORF">An07g00690</name>
</gene>
<evidence type="ECO:0000313" key="1">
    <source>
        <dbReference type="RefSeq" id="XP_059600849.1"/>
    </source>
</evidence>
<accession>A0AAJ8BNC8</accession>
<proteinExistence type="predicted"/>
<protein>
    <submittedName>
        <fullName evidence="1">Uncharacterized protein</fullName>
    </submittedName>
</protein>
<organism evidence="1">
    <name type="scientific">Aspergillus niger</name>
    <dbReference type="NCBI Taxonomy" id="5061"/>
    <lineage>
        <taxon>Eukaryota</taxon>
        <taxon>Fungi</taxon>
        <taxon>Dikarya</taxon>
        <taxon>Ascomycota</taxon>
        <taxon>Pezizomycotina</taxon>
        <taxon>Eurotiomycetes</taxon>
        <taxon>Eurotiomycetidae</taxon>
        <taxon>Eurotiales</taxon>
        <taxon>Aspergillaceae</taxon>
        <taxon>Aspergillus</taxon>
        <taxon>Aspergillus subgen. Circumdati</taxon>
    </lineage>
</organism>
<dbReference type="VEuPathDB" id="FungiDB:An07g00690"/>
<dbReference type="KEGG" id="ang:An07g00690"/>
<dbReference type="GeneID" id="84591250"/>
<reference evidence="1" key="2">
    <citation type="submission" date="2025-08" db="UniProtKB">
        <authorList>
            <consortium name="RefSeq"/>
        </authorList>
    </citation>
    <scope>IDENTIFICATION</scope>
</reference>
<dbReference type="AlphaFoldDB" id="A0AAJ8BNC8"/>
<sequence length="163" mass="17764">MTKRVSSGRSSLIGNARPIGNPVGFPTIAGFAGFPLTSVSCGRTGSFTPLKTRNESLPGVRNPCGALQLSNRSNPSGASYLRGLLTTTTYYQESQQETHFLRDTPCRKRCAETDARTYSRGDLIAAAAKQGFGRSIRPEPGVYQPTALGIWMSYYTRKSYGIW</sequence>
<reference evidence="1" key="1">
    <citation type="submission" date="2025-02" db="EMBL/GenBank/DDBJ databases">
        <authorList>
            <consortium name="NCBI Genome Project"/>
        </authorList>
    </citation>
    <scope>NUCLEOTIDE SEQUENCE</scope>
</reference>
<name>A0AAJ8BNC8_ASPNG</name>
<dbReference type="RefSeq" id="XP_059600849.1">
    <property type="nucleotide sequence ID" value="XM_059748178.1"/>
</dbReference>